<evidence type="ECO:0000259" key="4">
    <source>
        <dbReference type="PROSITE" id="PS50949"/>
    </source>
</evidence>
<evidence type="ECO:0000256" key="1">
    <source>
        <dbReference type="ARBA" id="ARBA00023015"/>
    </source>
</evidence>
<dbReference type="InterPro" id="IPR036390">
    <property type="entry name" value="WH_DNA-bd_sf"/>
</dbReference>
<dbReference type="PRINTS" id="PR00035">
    <property type="entry name" value="HTHGNTR"/>
</dbReference>
<dbReference type="PANTHER" id="PTHR43537:SF5">
    <property type="entry name" value="UXU OPERON TRANSCRIPTIONAL REGULATOR"/>
    <property type="match status" value="1"/>
</dbReference>
<dbReference type="GO" id="GO:0003700">
    <property type="term" value="F:DNA-binding transcription factor activity"/>
    <property type="evidence" value="ECO:0007669"/>
    <property type="project" value="InterPro"/>
</dbReference>
<dbReference type="RefSeq" id="WP_350262185.1">
    <property type="nucleotide sequence ID" value="NZ_CP158293.1"/>
</dbReference>
<keyword evidence="5" id="KW-0614">Plasmid</keyword>
<accession>A0AAU7U280</accession>
<dbReference type="SUPFAM" id="SSF48008">
    <property type="entry name" value="GntR ligand-binding domain-like"/>
    <property type="match status" value="1"/>
</dbReference>
<dbReference type="InterPro" id="IPR008920">
    <property type="entry name" value="TF_FadR/GntR_C"/>
</dbReference>
<keyword evidence="2" id="KW-0238">DNA-binding</keyword>
<feature type="domain" description="HTH gntR-type" evidence="4">
    <location>
        <begin position="2"/>
        <end position="72"/>
    </location>
</feature>
<sequence>MTGIPEESQSLIKRILATAAIDKNGIYRLPSERVLAEKMGVQRSIIRNALSSLEFFGFIERNQGSGTFLRMPRLSFANLYFDIASQLGYISLDTIEDAREMFEKMLAEEAATHASDEEIAELERLSDLIVTVEGFEEKVEADYQFHLVLAGMTHNPVIMLFYQSIASFIADLLRKRRSIMKGLNESETRINSNHKDIVKAIAARDPDAARAAMEAHFAHWERENMLMNLLMQ</sequence>
<dbReference type="InterPro" id="IPR000524">
    <property type="entry name" value="Tscrpt_reg_HTH_GntR"/>
</dbReference>
<protein>
    <submittedName>
        <fullName evidence="5">FCD domain-containing protein</fullName>
    </submittedName>
</protein>
<dbReference type="InterPro" id="IPR011711">
    <property type="entry name" value="GntR_C"/>
</dbReference>
<dbReference type="Pfam" id="PF07729">
    <property type="entry name" value="FCD"/>
    <property type="match status" value="1"/>
</dbReference>
<dbReference type="SUPFAM" id="SSF46785">
    <property type="entry name" value="Winged helix' DNA-binding domain"/>
    <property type="match status" value="1"/>
</dbReference>
<geneLocation type="plasmid" evidence="5">
    <name>plasmindA</name>
</geneLocation>
<dbReference type="Gene3D" id="1.10.10.10">
    <property type="entry name" value="Winged helix-like DNA-binding domain superfamily/Winged helix DNA-binding domain"/>
    <property type="match status" value="1"/>
</dbReference>
<evidence type="ECO:0000313" key="5">
    <source>
        <dbReference type="EMBL" id="XBV46962.1"/>
    </source>
</evidence>
<dbReference type="PROSITE" id="PS50949">
    <property type="entry name" value="HTH_GNTR"/>
    <property type="match status" value="1"/>
</dbReference>
<keyword evidence="3" id="KW-0804">Transcription</keyword>
<dbReference type="GO" id="GO:0003677">
    <property type="term" value="F:DNA binding"/>
    <property type="evidence" value="ECO:0007669"/>
    <property type="project" value="UniProtKB-KW"/>
</dbReference>
<dbReference type="EMBL" id="CP158293">
    <property type="protein sequence ID" value="XBV46962.1"/>
    <property type="molecule type" value="Genomic_DNA"/>
</dbReference>
<reference evidence="5" key="1">
    <citation type="submission" date="2024-06" db="EMBL/GenBank/DDBJ databases">
        <title>Multiomics insights into the TNT degradation mechanism by Pantoea sp. BJ2 isolated from an ammunition destruction site.</title>
        <authorList>
            <person name="Luo J."/>
        </authorList>
    </citation>
    <scope>NUCLEOTIDE SEQUENCE</scope>
    <source>
        <strain evidence="5">BJ2</strain>
        <plasmid evidence="5">plasmindA</plasmid>
    </source>
</reference>
<proteinExistence type="predicted"/>
<keyword evidence="1" id="KW-0805">Transcription regulation</keyword>
<dbReference type="Pfam" id="PF00392">
    <property type="entry name" value="GntR"/>
    <property type="match status" value="1"/>
</dbReference>
<dbReference type="AlphaFoldDB" id="A0AAU7U280"/>
<dbReference type="InterPro" id="IPR036388">
    <property type="entry name" value="WH-like_DNA-bd_sf"/>
</dbReference>
<name>A0AAU7U280_9GAMM</name>
<evidence type="ECO:0000256" key="3">
    <source>
        <dbReference type="ARBA" id="ARBA00023163"/>
    </source>
</evidence>
<evidence type="ECO:0000256" key="2">
    <source>
        <dbReference type="ARBA" id="ARBA00023125"/>
    </source>
</evidence>
<dbReference type="SMART" id="SM00895">
    <property type="entry name" value="FCD"/>
    <property type="match status" value="1"/>
</dbReference>
<gene>
    <name evidence="5" type="ORF">AAF463_22735</name>
</gene>
<dbReference type="PANTHER" id="PTHR43537">
    <property type="entry name" value="TRANSCRIPTIONAL REGULATOR, GNTR FAMILY"/>
    <property type="match status" value="1"/>
</dbReference>
<organism evidence="5">
    <name type="scientific">Pantoea sp. BJ2</name>
    <dbReference type="NCBI Taxonomy" id="3141322"/>
    <lineage>
        <taxon>Bacteria</taxon>
        <taxon>Pseudomonadati</taxon>
        <taxon>Pseudomonadota</taxon>
        <taxon>Gammaproteobacteria</taxon>
        <taxon>Enterobacterales</taxon>
        <taxon>Erwiniaceae</taxon>
        <taxon>Pantoea</taxon>
    </lineage>
</organism>
<dbReference type="Gene3D" id="1.20.120.530">
    <property type="entry name" value="GntR ligand-binding domain-like"/>
    <property type="match status" value="1"/>
</dbReference>